<evidence type="ECO:0000256" key="1">
    <source>
        <dbReference type="SAM" id="MobiDB-lite"/>
    </source>
</evidence>
<dbReference type="RefSeq" id="WP_150602113.1">
    <property type="nucleotide sequence ID" value="NZ_CABVHX010000004.1"/>
</dbReference>
<accession>A0A5E7BA25</accession>
<name>A0A5E7BA25_PSEFL</name>
<evidence type="ECO:0000313" key="3">
    <source>
        <dbReference type="Proteomes" id="UP000325375"/>
    </source>
</evidence>
<proteinExistence type="predicted"/>
<gene>
    <name evidence="2" type="ORF">PS718_01280</name>
</gene>
<feature type="region of interest" description="Disordered" evidence="1">
    <location>
        <begin position="166"/>
        <end position="197"/>
    </location>
</feature>
<reference evidence="2 3" key="1">
    <citation type="submission" date="2019-09" db="EMBL/GenBank/DDBJ databases">
        <authorList>
            <person name="Chandra G."/>
            <person name="Truman W A."/>
        </authorList>
    </citation>
    <scope>NUCLEOTIDE SEQUENCE [LARGE SCALE GENOMIC DNA]</scope>
    <source>
        <strain evidence="2">PS718</strain>
    </source>
</reference>
<dbReference type="EMBL" id="CABVHX010000004">
    <property type="protein sequence ID" value="VVN83241.1"/>
    <property type="molecule type" value="Genomic_DNA"/>
</dbReference>
<dbReference type="Proteomes" id="UP000325375">
    <property type="component" value="Unassembled WGS sequence"/>
</dbReference>
<dbReference type="AlphaFoldDB" id="A0A5E7BA25"/>
<protein>
    <submittedName>
        <fullName evidence="2">Uncharacterized protein</fullName>
    </submittedName>
</protein>
<evidence type="ECO:0000313" key="2">
    <source>
        <dbReference type="EMBL" id="VVN83241.1"/>
    </source>
</evidence>
<feature type="region of interest" description="Disordered" evidence="1">
    <location>
        <begin position="1"/>
        <end position="23"/>
    </location>
</feature>
<feature type="region of interest" description="Disordered" evidence="1">
    <location>
        <begin position="493"/>
        <end position="531"/>
    </location>
</feature>
<sequence length="666" mass="74380">MSPKIPRKPSASTTDIANPAARPSIDAQLLSPSTSRWPFSNEPDHFTAAHVHSHALRQPDIVVREIPGSRIANARTDNSISRYGLSTEFLRGLQAANADGFRFIVGRRFVDIEHDGAVLTAHVQFDENLGTCQAKLLTERVASGPHLLKNAERPTWRLATPAAEALAQVSPPKRPAATDDAQPGLAPKRPHGSGSGTRVRQFLYDASRRSPDAQGYFELSPRNTWDQHPTTFAFKASGGDWILVDAPQGGFGAQPTHLQRWTDMEIWELYGIHGEDIRHFRSEAQTLGKPPQWVEADVARNATTDLLRNAFRWLSPTLDAKARAAQLQSYNLLPSQLLQLQLHLKTDLSIPQWVLAHKQRSEDLSDPQSLTKWGEALINELSLKRGNGYHWYDPETCMTSAFREALLLKMGYRRNLNNCLYRTDVPALFRGDDRTPFELANDDAMLPRYHHQRGGTTHKPLSATFSLNEALMYGSAPDPEYLLYNTQKNKYPGKSAAVTDSDNHSSDSDSSASSDWSDAENPVSLDNERNYETVRERQSEMFIYALDTRTLEVVPNQENRLFNWSAQDTGARFPDDDFEGLISVTRSGLDSDRIWLLNSSLTKGAAVQDIADMAGDSAGYIERKTHAGHATQHEYDRLIDEAEAAGRPILSLSGNKTEWGDDIHWP</sequence>
<organism evidence="2 3">
    <name type="scientific">Pseudomonas fluorescens</name>
    <dbReference type="NCBI Taxonomy" id="294"/>
    <lineage>
        <taxon>Bacteria</taxon>
        <taxon>Pseudomonadati</taxon>
        <taxon>Pseudomonadota</taxon>
        <taxon>Gammaproteobacteria</taxon>
        <taxon>Pseudomonadales</taxon>
        <taxon>Pseudomonadaceae</taxon>
        <taxon>Pseudomonas</taxon>
    </lineage>
</organism>